<keyword evidence="7" id="KW-0808">Transferase</keyword>
<dbReference type="FunFam" id="2.60.40.10:FF:000050">
    <property type="entry name" value="Titin isoform B"/>
    <property type="match status" value="4"/>
</dbReference>
<dbReference type="PROSITE" id="PS50096">
    <property type="entry name" value="IQ"/>
    <property type="match status" value="1"/>
</dbReference>
<feature type="region of interest" description="Disordered" evidence="16">
    <location>
        <begin position="7136"/>
        <end position="7172"/>
    </location>
</feature>
<dbReference type="InterPro" id="IPR052385">
    <property type="entry name" value="Obscurin/Obscurin-like_Reg"/>
</dbReference>
<evidence type="ECO:0000256" key="12">
    <source>
        <dbReference type="ARBA" id="ARBA00023157"/>
    </source>
</evidence>
<name>A0A8C6N8G0_MELUD</name>
<dbReference type="Pfam" id="PF00069">
    <property type="entry name" value="Pkinase"/>
    <property type="match status" value="2"/>
</dbReference>
<dbReference type="GO" id="GO:0003007">
    <property type="term" value="P:heart morphogenesis"/>
    <property type="evidence" value="ECO:0007669"/>
    <property type="project" value="UniProtKB-ARBA"/>
</dbReference>
<dbReference type="FunFam" id="2.60.40.10:FF:000707">
    <property type="entry name" value="Obscurin, cytoskeletal calmodulin and titin-interacting RhoGEF"/>
    <property type="match status" value="1"/>
</dbReference>
<feature type="region of interest" description="Disordered" evidence="16">
    <location>
        <begin position="5404"/>
        <end position="5446"/>
    </location>
</feature>
<keyword evidence="10" id="KW-0418">Kinase</keyword>
<feature type="compositionally biased region" description="Basic and acidic residues" evidence="16">
    <location>
        <begin position="7152"/>
        <end position="7162"/>
    </location>
</feature>
<evidence type="ECO:0000256" key="7">
    <source>
        <dbReference type="ARBA" id="ARBA00022679"/>
    </source>
</evidence>
<dbReference type="SUPFAM" id="SSF48726">
    <property type="entry name" value="Immunoglobulin"/>
    <property type="match status" value="55"/>
</dbReference>
<feature type="region of interest" description="Disordered" evidence="16">
    <location>
        <begin position="6517"/>
        <end position="6544"/>
    </location>
</feature>
<protein>
    <recommendedName>
        <fullName evidence="19">Obscurin</fullName>
    </recommendedName>
</protein>
<dbReference type="Gene3D" id="2.60.40.10">
    <property type="entry name" value="Immunoglobulins"/>
    <property type="match status" value="58"/>
</dbReference>
<dbReference type="InterPro" id="IPR035899">
    <property type="entry name" value="DBL_dom_sf"/>
</dbReference>
<dbReference type="FunFam" id="2.60.40.10:FF:000214">
    <property type="entry name" value="titin isoform X1"/>
    <property type="match status" value="3"/>
</dbReference>
<dbReference type="InterPro" id="IPR055251">
    <property type="entry name" value="SOS1_NGEF_PH"/>
</dbReference>
<evidence type="ECO:0000313" key="17">
    <source>
        <dbReference type="Ensembl" id="ENSMUNP00000004607.2"/>
    </source>
</evidence>
<dbReference type="InterPro" id="IPR000719">
    <property type="entry name" value="Prot_kinase_dom"/>
</dbReference>
<dbReference type="FunFam" id="1.20.900.10:FF:000027">
    <property type="entry name" value="Obscurin, cytoskeletal calmodulin and titin-interacting RhoGEF"/>
    <property type="match status" value="1"/>
</dbReference>
<feature type="coiled-coil region" evidence="15">
    <location>
        <begin position="1503"/>
        <end position="1530"/>
    </location>
</feature>
<feature type="region of interest" description="Disordered" evidence="16">
    <location>
        <begin position="6820"/>
        <end position="6856"/>
    </location>
</feature>
<reference evidence="17" key="3">
    <citation type="submission" date="2025-09" db="UniProtKB">
        <authorList>
            <consortium name="Ensembl"/>
        </authorList>
    </citation>
    <scope>IDENTIFICATION</scope>
</reference>
<sequence length="7742" mass="865361">MDYSSFSGVPRFLTRPKAFIVSVGKDATLSCQIIGNPIPAVSWEKDKLPVQSGGRFKTTEDGDLYQLTIYDLSLEDSGQYICRAKNTIGEAFAAVSIKVGEETTVTESAPYFIQKPSSIKVTLGEDAMFKCKIQGSPPLYVNWEKDGKHVRNRADAGRFQIESVGESNALTIQCARLADSGTYTCRAENPIGSASASAALVVEKQGSSNPGSSSHFDTSCGKTTSLLSHLQKRREEIRKMDISHGTLDSIVTEGKHAKLSCYVTGEPKPEIVWKKDNEVIVEGRRHVIYEDDQESFVLKILFCKQIDNGLYTCTASNLAGQTYSSVLVTVKEPSIPFKEKLKDLEVREKESATFQCEVPIPSTETSWFKEETKLRQSKKYNIEEEGTYRRLTVQDITADDDAVYICEMKEGSRTIAELSVQGNIIKKLPRKTAVFLNDTAIFCVELDNDCQNIRWLKNKEEVKSGDRISITRSGKQHTMIIRECKMEDAGEIVFLADESRTSTQFTVTTPKKPPTQPPSDPVVKNKTETSVTLAWSPPKMDRPIPVDGYIVECKKLSGLTWVMCHESHVTVSEYTVSNLLVEADYQFRVSAVNAYGQGPYLEFPGSMHLEPVPAVKTPLTTVEVVPGGDAVFTLDLTTTCSGTWYLNGKVLQESETYVIKRTQTTHTLIIKNVTKNDDGAEVKFVANNINTSTKMRMPGLFTNKSRDVEKVSARLREEANLQAELSDADTTVKWMKDGKELKASEKYELQTVGKKHILKIRNTAAEDAGVYECICEGDKMLYRLSVEALANFINKEKSGGVIRAITGKQVELVSETSEANVMVKWYKNGKEITASKKFTVEDKGKLHKLVASAVTKEDEGTYTCKIGDDTLTFDLKVSEISVNSSETLELMCEVSAVSGAVVWKKDQREVKQDQRTTIISQGTHRKLIIKKVTQQDQGSYTCETKDDRTTFQVKDKVQKEVKAALSENATLSCEVAQEKTDVKWYKEGKLITSSKKFKVESEGKSRRLVVGQLEKKDAGEYTCEAAGQKLTFKITVTGGRSVGSHHRAVHDFHLLQSKMNHSLDSRACVISCGEGKKLNSRALIHFPQKWLMSSGSTEIVSCLTEDAFINKDKLKKEVKAALSENATLSCEVAQEKTDVKWYKEGKLITSSKKFKVESEGKSRRLVVGQLEKKDAGEYTCEAAGQKLTFKITVTEDAFVNKEKVQKEVKAALSENATLSCEVSQEKTDVKWYKEGKLITSSKKFKVESEGKSRRLVVGQLEKKDAGEYTCEAAGQKLTFKIDVTEDAFINKDKLKKEVKAALSENATLSCEVSQEKTDVKWYKEGKLITSSKKFKVESEGKSRRLVVGQLEKKDAGEYTCEAAGATHLQRMMKSVDFTSESPHAGATRTSLQYDWATPYFQETLFFSLSPEPEVAFTNKEKVQKEVKAALSENATLSCEVAQEKTDVKWYKEGKLITSSKKFKVESEGKSRRLVVGQLEKKDAGEYTCEAAGQKLTFKIDVTAEDAFINKDKLKKEVKAALSENATLSCEVAQEKTDVKWYKEGKLITSSKKFKVESEGKSRRLVVGQLEKKDAGEYTCEAAGQKLTFKIDVTGERRFFQPLIVQEHENITLTTSVTPETAAVRWFKDGTEIKANKKYAIKSEGTSRTLTVNLAESTDTAIYTCQTKSDKQEFKVQVKEIPVKFVKKLEAVNAEIGGSVTLTCDVSHAKGRVVWRRNKAEIKPSKRFQIHEEGVKRTLTITGIRAEDEGEYSCESRDDKCTITITPKAPRVVKFVTSLISVVSEEGKEAVFKCTVSPSDAVVTWLRNGVKIEASKKYVISHKDANHSLTITDLTLEDAAEISANAEGVESTANLRVREAPISFKKKLEPRTVEEKDTVTLEVELTKPAEVKWMRNNIVLKPSEKIEIKAEGTKHILVVKDISFADRGFYCCESPDDKTQAKINVEMRQIKLVKGLQHLEVPEKGTVTFEVEVSHEDVEGTWQKDGIRLNPASNINIGVLGKKHSLTLSSVTLEDAGLISFKAEGIISSGRLTVTELPVRISKPLVDISVTQKDKVIFECELSKPNGVVKWFKDGKELQQSKKVGIISQGTKRSLIIHKCEYEDQGTYICEVAEEKTSATLKVHGKTYSLTYTCVQVKDAAEIKFVAEKAESRAHLTVKELPVKIVKPLRDKIVLEKHRGFLECQVSRANAKVRWYKKDVEIHPSDKYEIVSDDVYRKLIINNAEYEDEDVYTCDAFDDKSSANFFVEEQAINIVKELCDEDVTEPEEANFECEISIPSVKPPKWYLHGKVLQAGRNIIMYQGGTIHKLTILKTSTDMTGVVQFSIGKSKSTANLLVRDYHIQITRKMEDKTALERHSVILSCDFRPSPKVVKWFKGHELIEPSEKYKIKREEYSAELKILKVKPEDAGVYKCRAGSTETEATLTVEARNVQVRKHLQDVEVEEESSAVFSCELSHDDEDVEWFLNDTLLYTNNFNDIRNIGNCYTLTMKQVKPEDAGIVTMKSDKVKESVRLKVIEKPAVFMKSLDDVFGEERGIIKLECEVSKEKVEPVWKKDGVKLTSDNKYEQIQSGKTLSLLIHDLEKTDAGLYTCDIGTDVAKSKVSVQELNIGITKRLKNTEIQEGEDCSFECVLSHESIDDFNWTLNGKKVESGGRFKASNMGRKYTLNIKSVTLDDAGEVIFTARGLTSKASLVVKEKPTEVTKQLEDKTEAAGQDISLSCELSKPDMNIRWYKDGKAIRKSQKYDLHQEGTRAILIIHDSTVKDSGEYTCETETSKTKARITVQEKPNYFVKELSDLKVDESGTAVFTCQSEKAASSVVWRKGMAELRAGRKYEITQKGQVLQLTIKNLEKSDSDTYTCDIGDAQSRAKLTVQGQKVLITEDLEDVTVLEGESAMFKCRISPVDYSKVQWFLDKTPLHTNELNDIQSQPGGYHLLTLKKLSLKDSGVITFEAGDKKTSASLVVKEKPCIFTKELVDTEVTEGEDVILHCETSKSDSPVKWCKDGKSLRNSSKYNISRSGFEAKLVIHRAEERDSGRYECEAGAARSSAAGRSHTRPCCPKLSKEGKQVKLTCELSKPDTPVKWMKGDTVLYASEKYEFKQYGTVAELIIRDVKSIDSGDYTCSTGEQKTTAQVKVNAVPVLFKQALENTEMEAGKSVSLRCELTKADATVVWKKGEATLQASAKYEMKQKGTVAELVIHNAEPEDAGRYTCDTGDQQTTAQVKVHGRNTLKNVEAVEGGTATLQCQLSRETPVEWRKGPTLLRPSNKYKMRQEGTVAELLIHDLDLKDAGDYTCVGLGLQPLFILHLSALPVRFKKELKNEEAMENGATATLHCELSKVGVPVEWKKGDKTLKPSDKYRMRQEDTAAELLIRDLEVEDTGEYTCVCGDQKTSAVLTVHALPALFKKELVNIEATENKTAVLQCELTKSTPVEWRKGLKVLKPSEKYKMRLKDTIAELTIHSLEEQDAGDYTCVCGDKMTTASLTVHALPAHFKTEMKDEEATEGGTATLQCELSRTASVEWKKKHKVLKSSEKYTMRQEGTTAQLLIHTLEVKDAGEYTCVCGDEKTTAALTVHVNGKFILQMTEAEEGGKVALRCELTKAAPVEWRKDQRILKASEKCKMRQEGTKAELVIHELAEEDAGDYTCVCGEQQTTAVLTVQVHGKLILGIKKDLKDLEAVESGTATLLCELTKPAVVEWKKGQEVLKASSKYEMSQDGAVAKLIIHELDVEDTGDYTCVCGDQQTTATLTVNELPVTFKQPLQNKESEEGSTATFCCELSKPSAGVEWRRGGVGLQPSQKYEMRQRECLVELLIHNLKLEDTGEYSCDTGDQETKASLNVKALPILFKKELKNKEAEEGAEVKFQCELTKDNATVEWRKGTMEIFPCAKYDIKLSGRTAELVIHNVEPEDASDYTCDTGDQQSSAILRVNAIKPHLKQQLKNEEVEVGGMARLRCEISISKAEVEWRKDGVLLHSSSKYEMWQDGTLRELRVHHLEPGDAGEYSCKAGDETSSAKLTVKEPDVTIVSGLKDMVVFEGDDVTFRCQVSHENARDVEWKLQDVALQNNEMNEISVEKGKIHTLTLRKVTEHDIGTVTFRVGPHMSTAELMVKEPAATIVEMLKDVTSCEGEDAVFECRLSRETTQEAQWFLGDVPLQSNEMNEIRVQGTHHTLILRKVTLEDCGPISFKVGQHTTTAQLTVQAKNSIVQGLENVETVEGGEALFECYLSKPECYNYNWLIDDEPAKTTENTEMVYFENGLRHLLLLKNLTPRDSCRVTFMCSDAVTSAFLTVKEWRLQILQPLTDVEVPLGEKATFSCVLSEAVPITEVAWYSNDIEIQSDEDWEVQADGNKYKLILKNAQPHHSGEVTFASREAIASAKLSVIAHPDPPEEPEVLSKNSHSVTLSWYKPLSDGGCDILGYNVEKKIPGIGWQSCSKGIIQNTEFMVDNLTPGEPYRFRVSAINKVGASEPVHFPQMVQLEPPVTVTHPLVGGSVSEGEVARLECKLSSETEKKVTWFKGKEQIRAGGRYEILSDGKKQILIIHAFKPEDQDTYTCMVSPEVKSVASLSPPASQPEELVDGHVQPSLPPEAAQEGDLHLLWEALAKKRRMSREPTLDSISEVPEEDDKLQKLRKEEAEMSHYYSEEYSTCDELARTGEADFSFTSSDDESRAGTPSLVNYLKKAGKRNISVTSKVQSISTGKLWKQWEESSVEAVLAAPAAKPSESEMPDLDDPSMNKAAVKIQAAFKGYKVRKEIKQQECPVFTETFKDFSGEPGSTLHLECVAHSKTDMKVSWLKDGEELSDGRYYHIDNYSDGTCSLIITGLDRKDAGKYTCEASNKFGKVSHSAKVAKHSTDSETESSSGSELDDAFRKAARRLNRLFRAKISTEISDVEEELFVSADEGDIDVVDHQTYREDDQYIYIKFEILSEAKTAATRFREMFGALGIPVEIDILEQSPKKVELRIGKATPPTHGKFAPPLARPPPPLLTSDTAPMFLTELQNQEVQDGYPVSFDCIVVGKPLPTVRWFKDGKAIEENDHYMINEDQEGCHQLIITAVVPTDMGVYRCLAENNMGVASTKAELRVDCKSQNDCRRNKGKGPAVWGILCSLLGCLGREQEESTTEEEQLPQIFDELHDIHVAPGASLAKFHLKVKGYPQPRLYWFKNGQPLKASDRILKTDKQEFHSLEIRNVTKADAGQYSTFVINSAGSAYSSARLVVKGPDEEEEPSETDSHEQLIPPRFLERFTNKKVKRGASITLSVKVEGHPPPTITWLKEESREDILWIKPETPGYKLASSNLHHSLILLDVKRKYSGAYTCIATNKVGQSICTATVEVSDGKSLLQYKHILYLIGIACLIANSLFSGDFEGGREGVPKSPISLADVGSEEFFQKLTSHISEMVSAKLNQAKLRVPGAESDDESKTPSASPRHGRSRPSSIVQESSSESEDGDSRGEIFDVYMVTADYSPATPDKEAITLKEGQYVEVLDSAHPLKWLVRTKPTKSSPSRQGWVSPAYLDKKLKLSPEWGATEAPEFPGEFVSEDEYKRKLSVLIQELLISEEDYIQDLQFLLTHHLKYTETCSNVPGAVASQKSTIFRNIDDIARFHSSVFLRGLQKCDTDDDVAMCFIKSEAEFNKYIQYLVGRVQAESIVVSKAVQDFYKRYTDEILTNEDPSQPLIPPLQHYLEKPITRIQQYQTIIKELIRNKARNSQNCTLLEQAYAIVSALTRRAENNLHVSLIENYPGTLESLGEPIRQGHFIVWEGAPGARMAWKGHKRHVFLFKNYIVICKPKRDTRTDTYSYIFKNIMKLNNIDVNDLVEGDDRAFEIWHEREDLVRKYLLQARTVNIKNSWVKEICGIQQRISEPLWIPPDFEEELADCTAELGETVKLACKVTGAPKPSVSWYKDGKPVEVDPHHIIIEDPDGSCTLILDNLTGVDSGQYMCFASSPAGNASTLGKILVQVPPRFVNKVRNAYLIEGEDVQFTCTIEGAPRPQIRWYKDGVLLKDTNKYQSFSEPRSGMVVLVVKNPSNEDMGHYECEVSMERFKDLLSDMTWVELILLGEFCCMRLVPETSPGTGDWYRREGDVVWDVHSEVYIETTERTCVYKTEDKTPTSPPYMQVTIEDVQVNSGERAKFQAVIEGTPQPTVLWFKGTSLLTDSNRLHQGNEGTMYFLVIDDAVLQDGGIYTCVAKNAGGEVLCKAELIVREGNVILSTKVATRRKLHSLYEVKQEIGRGCFSFVKRVVHKGNRVSCAAKFIPLRSKTKARAHQERDILASLSHDRITRLLDQFETRKTLILILELYPFLCCLSEEVKLYIKQILEGIKYLHDNNILHLDIKPLNILMVYPEREDLKLCDFGFAQKIMPFEPQFSKYGSPEFVAPEIVTQSPVSKATDIWAVGVITYLSLTCKSPFAGENDRATLLNIQNGEISWTIPDFVHLTEDSGFSNNYFSILVSYLSTWQHNPPLEAAHFINTKQLKFIVARSKWQRSLMCYKSILVMRSIPEILERTHDNTSLAISRHLIEESTSSSTSGSSSDNENSSFPKKRTSTESTLPLCQKEKTDVFLPDKERVEKAEDGTEKPSVCVPRQSVIKSTFYSQAAELPARAPSSPGREFRRHLDRARRTFRKAGYSKVPLSGLREPLLEQFELEEEEEGKSDYGGDHRENLLGSLTKSASFDTARKPPHPAIAGASRSRSLDDYRLRASRSLREEDILEEDCDVLPQESCPEGSGHCDISAVPGKGCSVDTSKQEDLRRVSKDCSEEKPPPSTQCEGNECPTVFVQQLERLPVSPHRSENRKPLLKKSKATYIEEEIDDLEGKSPILTAQCSDVAASSAQNHESMQSEHQVSEQHQTSCPSGKVSDDLEGGPPSVLTASPIQVAPASIYELEHEEYPKVHGEGRGVALERGSCDAGKTVPPSLHRDKRQELSHHRSSFYSDEESAALEGLVDEMVSLSEEMNVWADSVSSEEENRRNISPHTEMVYQGSQTPTEMSFPSVQGGKSGETSELNLAEPYPVMSTESMVLEGQGAQMVPHECEHLEDLAFESATSSQASVSSTDSLDTGKRHSQVPVRQDTVKHPEVSLVKIKDLSDETPSLGSGTPKFDISEVEPAYLNFSDLYDIVYFPFEFMNYRKAPPKPTGRRFIPFGERARSPPAGHLHKDKRLCIREQDSSGKQKSSVYSKPGLFKPYARSQSVEQPVEHSLKKKVKASVAHISRILKGKISPEPEAGEGKKSALSSFKLPSLMPREKAPLFVEDLMDQAAAVGQCVTLSCRTAAHSSLHINWFRDGLPVQSSSRILISTTLKNFQLLTILSVSADDFGAYTCVATNSLGSASTSCIIRKAEVPPSPSPPDIVEVYKDGVQMVWRPVETNTPVHYSVQCKSEDGEWITLASDIADCCYKAKSLSKGFIYSFRIACTSKAGMSPYSDPSAKVKITGKDQTESEIITPSEPFPTYQTYAFQTEIKRGRFSIVRQCREKESGKNLAAKIIPYWQEDKQNVLLEYQVLRKLHHTNIAQLKGAYISPRHLVLIQEMCVGPELLHSLALRTSYSEVEVRDYLWQILSAIEYLHAHNILHLDLRSENMIITEPNLLKLLDFGNAQFYTQDKVIIMDKCMDYVETMAPELLTEQGALPQTDIWSIGITAFIMLSANYPVSSDVACEFLRMARKGKVKLTRCYAGLSGGAVSFLQSTLCANPWGRPSASECLQSPWLQETGLDNRQQALVSFPTTKLRNFLTEREKKRGLLCSKYGLMIAQ</sequence>
<dbReference type="SMART" id="SM00233">
    <property type="entry name" value="PH"/>
    <property type="match status" value="1"/>
</dbReference>
<keyword evidence="8" id="KW-0677">Repeat</keyword>
<dbReference type="SUPFAM" id="SSF49265">
    <property type="entry name" value="Fibronectin type III"/>
    <property type="match status" value="2"/>
</dbReference>
<dbReference type="Gene3D" id="1.20.900.10">
    <property type="entry name" value="Dbl homology (DH) domain"/>
    <property type="match status" value="1"/>
</dbReference>
<dbReference type="PANTHER" id="PTHR35971:SF4">
    <property type="entry name" value="OBSCURIN"/>
    <property type="match status" value="1"/>
</dbReference>
<accession>A0A8V5FZU8</accession>
<dbReference type="Ensembl" id="ENSMUNT00000005372.2">
    <property type="protein sequence ID" value="ENSMUNP00000004607.2"/>
    <property type="gene ID" value="ENSMUNG00000003819.2"/>
</dbReference>
<dbReference type="CDD" id="cd20971">
    <property type="entry name" value="IgI_1_Titin-A168_like"/>
    <property type="match status" value="1"/>
</dbReference>
<dbReference type="InterPro" id="IPR017441">
    <property type="entry name" value="Protein_kinase_ATP_BS"/>
</dbReference>
<keyword evidence="6" id="KW-0597">Phosphoprotein</keyword>
<organism evidence="17 18">
    <name type="scientific">Melopsittacus undulatus</name>
    <name type="common">Budgerigar</name>
    <name type="synonym">Psittacus undulatus</name>
    <dbReference type="NCBI Taxonomy" id="13146"/>
    <lineage>
        <taxon>Eukaryota</taxon>
        <taxon>Metazoa</taxon>
        <taxon>Chordata</taxon>
        <taxon>Craniata</taxon>
        <taxon>Vertebrata</taxon>
        <taxon>Euteleostomi</taxon>
        <taxon>Archelosauria</taxon>
        <taxon>Archosauria</taxon>
        <taxon>Dinosauria</taxon>
        <taxon>Saurischia</taxon>
        <taxon>Theropoda</taxon>
        <taxon>Coelurosauria</taxon>
        <taxon>Aves</taxon>
        <taxon>Neognathae</taxon>
        <taxon>Neoaves</taxon>
        <taxon>Telluraves</taxon>
        <taxon>Australaves</taxon>
        <taxon>Psittaciformes</taxon>
        <taxon>Psittaculidae</taxon>
        <taxon>Melopsittacus</taxon>
    </lineage>
</organism>
<dbReference type="SUPFAM" id="SSF48065">
    <property type="entry name" value="DBL homology domain (DH-domain)"/>
    <property type="match status" value="1"/>
</dbReference>
<dbReference type="PROSITE" id="PS50010">
    <property type="entry name" value="DH_2"/>
    <property type="match status" value="1"/>
</dbReference>
<comment type="subcellular location">
    <subcellularLocation>
        <location evidence="2">Cytoplasm</location>
    </subcellularLocation>
    <subcellularLocation>
        <location evidence="1">Nucleus</location>
    </subcellularLocation>
</comment>
<dbReference type="InterPro" id="IPR001849">
    <property type="entry name" value="PH_domain"/>
</dbReference>
<proteinExistence type="inferred from homology"/>
<evidence type="ECO:0000256" key="10">
    <source>
        <dbReference type="ARBA" id="ARBA00022777"/>
    </source>
</evidence>
<keyword evidence="13" id="KW-0539">Nucleus</keyword>
<feature type="compositionally biased region" description="Basic and acidic residues" evidence="16">
    <location>
        <begin position="6909"/>
        <end position="6919"/>
    </location>
</feature>
<dbReference type="InterPro" id="IPR008266">
    <property type="entry name" value="Tyr_kinase_AS"/>
</dbReference>
<dbReference type="GO" id="GO:0005737">
    <property type="term" value="C:cytoplasm"/>
    <property type="evidence" value="ECO:0007669"/>
    <property type="project" value="UniProtKB-SubCell"/>
</dbReference>
<dbReference type="PROSITE" id="PS50003">
    <property type="entry name" value="PH_DOMAIN"/>
    <property type="match status" value="1"/>
</dbReference>
<dbReference type="FunFam" id="2.60.40.10:FF:000747">
    <property type="entry name" value="obscurin isoform X6"/>
    <property type="match status" value="1"/>
</dbReference>
<dbReference type="PROSITE" id="PS50002">
    <property type="entry name" value="SH3"/>
    <property type="match status" value="1"/>
</dbReference>
<evidence type="ECO:0000256" key="13">
    <source>
        <dbReference type="ARBA" id="ARBA00023242"/>
    </source>
</evidence>
<dbReference type="FunFam" id="2.60.40.10:FF:000211">
    <property type="entry name" value="Obscurin-like protein 1"/>
    <property type="match status" value="5"/>
</dbReference>
<dbReference type="CDD" id="cd14110">
    <property type="entry name" value="STKc_obscurin_rpt2"/>
    <property type="match status" value="1"/>
</dbReference>
<feature type="region of interest" description="Disordered" evidence="16">
    <location>
        <begin position="6744"/>
        <end position="6765"/>
    </location>
</feature>
<keyword evidence="4" id="KW-0728">SH3 domain</keyword>
<dbReference type="InterPro" id="IPR013783">
    <property type="entry name" value="Ig-like_fold"/>
</dbReference>
<keyword evidence="12" id="KW-1015">Disulfide bond</keyword>
<dbReference type="Pfam" id="PF00621">
    <property type="entry name" value="RhoGEF"/>
    <property type="match status" value="1"/>
</dbReference>
<comment type="similarity">
    <text evidence="3">Belongs to the protein kinase superfamily. CAMK Ser/Thr protein kinase family.</text>
</comment>
<dbReference type="PANTHER" id="PTHR35971">
    <property type="entry name" value="SI:DKEY-31G6.6"/>
    <property type="match status" value="1"/>
</dbReference>
<dbReference type="Pfam" id="PF00041">
    <property type="entry name" value="fn3"/>
    <property type="match status" value="2"/>
</dbReference>
<dbReference type="InterPro" id="IPR003599">
    <property type="entry name" value="Ig_sub"/>
</dbReference>
<dbReference type="FunFam" id="2.60.40.10:FF:001652">
    <property type="entry name" value="Uncharacterized protein"/>
    <property type="match status" value="1"/>
</dbReference>
<dbReference type="SMART" id="SM00406">
    <property type="entry name" value="IGv"/>
    <property type="match status" value="22"/>
</dbReference>
<dbReference type="SMART" id="SM00325">
    <property type="entry name" value="RhoGEF"/>
    <property type="match status" value="1"/>
</dbReference>
<dbReference type="FunFam" id="3.30.200.20:FF:000424">
    <property type="entry name" value="obscurin isoform X5"/>
    <property type="match status" value="1"/>
</dbReference>
<evidence type="ECO:0008006" key="19">
    <source>
        <dbReference type="Google" id="ProtNLM"/>
    </source>
</evidence>
<feature type="compositionally biased region" description="Basic and acidic residues" evidence="16">
    <location>
        <begin position="6744"/>
        <end position="6755"/>
    </location>
</feature>
<dbReference type="InterPro" id="IPR003961">
    <property type="entry name" value="FN3_dom"/>
</dbReference>
<dbReference type="GO" id="GO:0005524">
    <property type="term" value="F:ATP binding"/>
    <property type="evidence" value="ECO:0007669"/>
    <property type="project" value="UniProtKB-UniRule"/>
</dbReference>
<dbReference type="Pfam" id="PF07679">
    <property type="entry name" value="I-set"/>
    <property type="match status" value="53"/>
</dbReference>
<evidence type="ECO:0000256" key="1">
    <source>
        <dbReference type="ARBA" id="ARBA00004123"/>
    </source>
</evidence>
<dbReference type="Gene3D" id="2.30.30.40">
    <property type="entry name" value="SH3 Domains"/>
    <property type="match status" value="1"/>
</dbReference>
<dbReference type="CDD" id="cd23767">
    <property type="entry name" value="IQCD"/>
    <property type="match status" value="1"/>
</dbReference>
<dbReference type="SUPFAM" id="SSF50729">
    <property type="entry name" value="PH domain-like"/>
    <property type="match status" value="1"/>
</dbReference>
<dbReference type="GO" id="GO:0005634">
    <property type="term" value="C:nucleus"/>
    <property type="evidence" value="ECO:0007669"/>
    <property type="project" value="UniProtKB-SubCell"/>
</dbReference>
<dbReference type="Gene3D" id="3.30.200.20">
    <property type="entry name" value="Phosphorylase Kinase, domain 1"/>
    <property type="match status" value="2"/>
</dbReference>
<feature type="region of interest" description="Disordered" evidence="16">
    <location>
        <begin position="6666"/>
        <end position="6686"/>
    </location>
</feature>
<evidence type="ECO:0000256" key="15">
    <source>
        <dbReference type="SAM" id="Coils"/>
    </source>
</evidence>
<dbReference type="CDD" id="cd00063">
    <property type="entry name" value="FN3"/>
    <property type="match status" value="2"/>
</dbReference>
<dbReference type="InterPro" id="IPR003598">
    <property type="entry name" value="Ig_sub2"/>
</dbReference>
<evidence type="ECO:0000256" key="3">
    <source>
        <dbReference type="ARBA" id="ARBA00006692"/>
    </source>
</evidence>
<keyword evidence="18" id="KW-1185">Reference proteome</keyword>
<dbReference type="SMART" id="SM00060">
    <property type="entry name" value="FN3"/>
    <property type="match status" value="3"/>
</dbReference>
<dbReference type="InterPro" id="IPR035526">
    <property type="entry name" value="Obscurin_SH3"/>
</dbReference>
<dbReference type="SUPFAM" id="SSF56112">
    <property type="entry name" value="Protein kinase-like (PK-like)"/>
    <property type="match status" value="2"/>
</dbReference>
<reference evidence="17" key="2">
    <citation type="submission" date="2025-08" db="UniProtKB">
        <authorList>
            <consortium name="Ensembl"/>
        </authorList>
    </citation>
    <scope>IDENTIFICATION</scope>
</reference>
<evidence type="ECO:0000256" key="2">
    <source>
        <dbReference type="ARBA" id="ARBA00004496"/>
    </source>
</evidence>
<dbReference type="FunFam" id="2.60.40.10:FF:000032">
    <property type="entry name" value="palladin isoform X1"/>
    <property type="match status" value="2"/>
</dbReference>
<dbReference type="InterPro" id="IPR036028">
    <property type="entry name" value="SH3-like_dom_sf"/>
</dbReference>
<gene>
    <name evidence="17" type="primary">LOC101876899</name>
</gene>
<dbReference type="FunFam" id="2.60.40.10:FF:000380">
    <property type="entry name" value="obscurin isoform X3"/>
    <property type="match status" value="1"/>
</dbReference>
<dbReference type="PROSITE" id="PS00108">
    <property type="entry name" value="PROTEIN_KINASE_ST"/>
    <property type="match status" value="1"/>
</dbReference>
<feature type="compositionally biased region" description="Low complexity" evidence="16">
    <location>
        <begin position="5427"/>
        <end position="5436"/>
    </location>
</feature>
<feature type="compositionally biased region" description="Low complexity" evidence="16">
    <location>
        <begin position="7035"/>
        <end position="7048"/>
    </location>
</feature>
<dbReference type="GO" id="GO:0004672">
    <property type="term" value="F:protein kinase activity"/>
    <property type="evidence" value="ECO:0007669"/>
    <property type="project" value="InterPro"/>
</dbReference>
<dbReference type="InterPro" id="IPR007110">
    <property type="entry name" value="Ig-like_dom"/>
</dbReference>
<dbReference type="InterPro" id="IPR013098">
    <property type="entry name" value="Ig_I-set"/>
</dbReference>
<evidence type="ECO:0000256" key="16">
    <source>
        <dbReference type="SAM" id="MobiDB-lite"/>
    </source>
</evidence>
<dbReference type="PROSITE" id="PS50835">
    <property type="entry name" value="IG_LIKE"/>
    <property type="match status" value="45"/>
</dbReference>
<feature type="region of interest" description="Disordered" evidence="16">
    <location>
        <begin position="6897"/>
        <end position="6927"/>
    </location>
</feature>
<evidence type="ECO:0000256" key="8">
    <source>
        <dbReference type="ARBA" id="ARBA00022737"/>
    </source>
</evidence>
<dbReference type="PROSITE" id="PS50853">
    <property type="entry name" value="FN3"/>
    <property type="match status" value="3"/>
</dbReference>
<dbReference type="Gene3D" id="2.30.29.30">
    <property type="entry name" value="Pleckstrin-homology domain (PH domain)/Phosphotyrosine-binding domain (PTB)"/>
    <property type="match status" value="1"/>
</dbReference>
<evidence type="ECO:0000256" key="14">
    <source>
        <dbReference type="ARBA" id="ARBA00023319"/>
    </source>
</evidence>
<dbReference type="FunFam" id="1.10.510.10:FF:000912">
    <property type="entry name" value="obscurin isoform X1"/>
    <property type="match status" value="1"/>
</dbReference>
<dbReference type="FunFam" id="2.60.40.10:FF:001314">
    <property type="entry name" value="Obscurin, cytoskeletal calmodulin and titin-interacting RhoGEF"/>
    <property type="match status" value="1"/>
</dbReference>
<dbReference type="FunFam" id="2.60.40.10:FF:000502">
    <property type="entry name" value="obscurin-like protein 1 isoform X2"/>
    <property type="match status" value="1"/>
</dbReference>
<dbReference type="FunFam" id="2.60.40.10:FF:000421">
    <property type="entry name" value="LOW QUALITY PROTEIN: obscurin"/>
    <property type="match status" value="3"/>
</dbReference>
<dbReference type="PROSITE" id="PS00107">
    <property type="entry name" value="PROTEIN_KINASE_ATP"/>
    <property type="match status" value="1"/>
</dbReference>
<dbReference type="PROSITE" id="PS00109">
    <property type="entry name" value="PROTEIN_KINASE_TYR"/>
    <property type="match status" value="1"/>
</dbReference>
<dbReference type="Pfam" id="PF00612">
    <property type="entry name" value="IQ"/>
    <property type="match status" value="1"/>
</dbReference>
<feature type="region of interest" description="Disordered" evidence="16">
    <location>
        <begin position="7034"/>
        <end position="7058"/>
    </location>
</feature>
<evidence type="ECO:0000256" key="9">
    <source>
        <dbReference type="ARBA" id="ARBA00022741"/>
    </source>
</evidence>
<evidence type="ECO:0000256" key="6">
    <source>
        <dbReference type="ARBA" id="ARBA00022553"/>
    </source>
</evidence>
<dbReference type="CDD" id="cd12025">
    <property type="entry name" value="SH3_Obscurin_like"/>
    <property type="match status" value="1"/>
</dbReference>
<evidence type="ECO:0000256" key="11">
    <source>
        <dbReference type="ARBA" id="ARBA00022840"/>
    </source>
</evidence>
<dbReference type="InterPro" id="IPR036116">
    <property type="entry name" value="FN3_sf"/>
</dbReference>
<dbReference type="FunFam" id="2.60.40.10:FF:000866">
    <property type="entry name" value="Obscurin, cytoskeletal calmodulin and titin-interacting RhoGEF"/>
    <property type="match status" value="1"/>
</dbReference>
<dbReference type="InterPro" id="IPR001452">
    <property type="entry name" value="SH3_domain"/>
</dbReference>
<dbReference type="Gene3D" id="1.10.510.10">
    <property type="entry name" value="Transferase(Phosphotransferase) domain 1"/>
    <property type="match status" value="2"/>
</dbReference>
<keyword evidence="14" id="KW-0393">Immunoglobulin domain</keyword>
<dbReference type="InterPro" id="IPR036179">
    <property type="entry name" value="Ig-like_dom_sf"/>
</dbReference>
<evidence type="ECO:0000256" key="4">
    <source>
        <dbReference type="ARBA" id="ARBA00022443"/>
    </source>
</evidence>
<evidence type="ECO:0000256" key="5">
    <source>
        <dbReference type="ARBA" id="ARBA00022490"/>
    </source>
</evidence>
<dbReference type="InterPro" id="IPR000219">
    <property type="entry name" value="DH_dom"/>
</dbReference>
<dbReference type="InterPro" id="IPR011993">
    <property type="entry name" value="PH-like_dom_sf"/>
</dbReference>
<evidence type="ECO:0000313" key="18">
    <source>
        <dbReference type="Proteomes" id="UP000694405"/>
    </source>
</evidence>
<dbReference type="FunFam" id="2.60.40.10:FF:000107">
    <property type="entry name" value="Myosin, light chain kinase a"/>
    <property type="match status" value="4"/>
</dbReference>
<dbReference type="CDD" id="cd00096">
    <property type="entry name" value="Ig"/>
    <property type="match status" value="8"/>
</dbReference>
<dbReference type="PROSITE" id="PS50011">
    <property type="entry name" value="PROTEIN_KINASE_DOM"/>
    <property type="match status" value="2"/>
</dbReference>
<reference evidence="17" key="1">
    <citation type="submission" date="2020-03" db="EMBL/GenBank/DDBJ databases">
        <title>Melopsittacus undulatus (budgerigar) genome, bMelUnd1, maternal haplotype with Z.</title>
        <authorList>
            <person name="Gedman G."/>
            <person name="Mountcastle J."/>
            <person name="Haase B."/>
            <person name="Formenti G."/>
            <person name="Wright T."/>
            <person name="Apodaca J."/>
            <person name="Pelan S."/>
            <person name="Chow W."/>
            <person name="Rhie A."/>
            <person name="Howe K."/>
            <person name="Fedrigo O."/>
            <person name="Jarvis E.D."/>
        </authorList>
    </citation>
    <scope>NUCLEOTIDE SEQUENCE [LARGE SCALE GENOMIC DNA]</scope>
</reference>
<dbReference type="FunFam" id="2.60.40.10:FF:001084">
    <property type="entry name" value="obscurin-like isoform X3"/>
    <property type="match status" value="1"/>
</dbReference>
<dbReference type="SMART" id="SM00408">
    <property type="entry name" value="IGc2"/>
    <property type="match status" value="48"/>
</dbReference>
<dbReference type="SMART" id="SM00220">
    <property type="entry name" value="S_TKc"/>
    <property type="match status" value="2"/>
</dbReference>
<dbReference type="Proteomes" id="UP000694405">
    <property type="component" value="Chromosome 1"/>
</dbReference>
<feature type="compositionally biased region" description="Low complexity" evidence="16">
    <location>
        <begin position="6517"/>
        <end position="6532"/>
    </location>
</feature>
<dbReference type="InterPro" id="IPR011009">
    <property type="entry name" value="Kinase-like_dom_sf"/>
</dbReference>
<accession>A0A8C6N8G0</accession>
<dbReference type="FunFam" id="2.60.40.10:FF:000523">
    <property type="entry name" value="obscurin isoform X4"/>
    <property type="match status" value="1"/>
</dbReference>
<feature type="region of interest" description="Disordered" evidence="16">
    <location>
        <begin position="504"/>
        <end position="525"/>
    </location>
</feature>
<feature type="compositionally biased region" description="Pro residues" evidence="16">
    <location>
        <begin position="511"/>
        <end position="520"/>
    </location>
</feature>
<keyword evidence="9" id="KW-0547">Nucleotide-binding</keyword>
<dbReference type="InterPro" id="IPR013106">
    <property type="entry name" value="Ig_V-set"/>
</dbReference>
<dbReference type="InterPro" id="IPR008271">
    <property type="entry name" value="Ser/Thr_kinase_AS"/>
</dbReference>
<keyword evidence="15" id="KW-0175">Coiled coil</keyword>
<feature type="compositionally biased region" description="Polar residues" evidence="16">
    <location>
        <begin position="6820"/>
        <end position="6846"/>
    </location>
</feature>
<dbReference type="Pfam" id="PF22697">
    <property type="entry name" value="SOS1_NGEF_PH"/>
    <property type="match status" value="1"/>
</dbReference>
<dbReference type="InterPro" id="IPR000048">
    <property type="entry name" value="IQ_motif_EF-hand-BS"/>
</dbReference>
<dbReference type="GO" id="GO:0055013">
    <property type="term" value="P:cardiac muscle cell development"/>
    <property type="evidence" value="ECO:0007669"/>
    <property type="project" value="UniProtKB-ARBA"/>
</dbReference>
<dbReference type="FunFam" id="2.30.29.30:FF:000197">
    <property type="entry name" value="obscurin isoform X5"/>
    <property type="match status" value="1"/>
</dbReference>
<dbReference type="FunFam" id="2.60.40.10:FF:000228">
    <property type="entry name" value="obscurin isoform X4"/>
    <property type="match status" value="9"/>
</dbReference>
<dbReference type="SUPFAM" id="SSF50044">
    <property type="entry name" value="SH3-domain"/>
    <property type="match status" value="1"/>
</dbReference>
<dbReference type="SMART" id="SM00015">
    <property type="entry name" value="IQ"/>
    <property type="match status" value="1"/>
</dbReference>
<keyword evidence="11" id="KW-0067">ATP-binding</keyword>
<keyword evidence="5" id="KW-0963">Cytoplasm</keyword>
<dbReference type="GO" id="GO:0005085">
    <property type="term" value="F:guanyl-nucleotide exchange factor activity"/>
    <property type="evidence" value="ECO:0007669"/>
    <property type="project" value="InterPro"/>
</dbReference>
<dbReference type="SMART" id="SM00409">
    <property type="entry name" value="IG"/>
    <property type="match status" value="55"/>
</dbReference>